<organism evidence="10 11">
    <name type="scientific">Patellaria atrata CBS 101060</name>
    <dbReference type="NCBI Taxonomy" id="1346257"/>
    <lineage>
        <taxon>Eukaryota</taxon>
        <taxon>Fungi</taxon>
        <taxon>Dikarya</taxon>
        <taxon>Ascomycota</taxon>
        <taxon>Pezizomycotina</taxon>
        <taxon>Dothideomycetes</taxon>
        <taxon>Dothideomycetes incertae sedis</taxon>
        <taxon>Patellariales</taxon>
        <taxon>Patellariaceae</taxon>
        <taxon>Patellaria</taxon>
    </lineage>
</organism>
<dbReference type="GO" id="GO:0005537">
    <property type="term" value="F:D-mannose binding"/>
    <property type="evidence" value="ECO:0007669"/>
    <property type="project" value="TreeGrafter"/>
</dbReference>
<evidence type="ECO:0000313" key="10">
    <source>
        <dbReference type="EMBL" id="KAF2835695.1"/>
    </source>
</evidence>
<dbReference type="GO" id="GO:0030134">
    <property type="term" value="C:COPII-coated ER to Golgi transport vesicle"/>
    <property type="evidence" value="ECO:0007669"/>
    <property type="project" value="TreeGrafter"/>
</dbReference>
<evidence type="ECO:0000313" key="11">
    <source>
        <dbReference type="Proteomes" id="UP000799429"/>
    </source>
</evidence>
<reference evidence="10" key="1">
    <citation type="journal article" date="2020" name="Stud. Mycol.">
        <title>101 Dothideomycetes genomes: a test case for predicting lifestyles and emergence of pathogens.</title>
        <authorList>
            <person name="Haridas S."/>
            <person name="Albert R."/>
            <person name="Binder M."/>
            <person name="Bloem J."/>
            <person name="Labutti K."/>
            <person name="Salamov A."/>
            <person name="Andreopoulos B."/>
            <person name="Baker S."/>
            <person name="Barry K."/>
            <person name="Bills G."/>
            <person name="Bluhm B."/>
            <person name="Cannon C."/>
            <person name="Castanera R."/>
            <person name="Culley D."/>
            <person name="Daum C."/>
            <person name="Ezra D."/>
            <person name="Gonzalez J."/>
            <person name="Henrissat B."/>
            <person name="Kuo A."/>
            <person name="Liang C."/>
            <person name="Lipzen A."/>
            <person name="Lutzoni F."/>
            <person name="Magnuson J."/>
            <person name="Mondo S."/>
            <person name="Nolan M."/>
            <person name="Ohm R."/>
            <person name="Pangilinan J."/>
            <person name="Park H.-J."/>
            <person name="Ramirez L."/>
            <person name="Alfaro M."/>
            <person name="Sun H."/>
            <person name="Tritt A."/>
            <person name="Yoshinaga Y."/>
            <person name="Zwiers L.-H."/>
            <person name="Turgeon B."/>
            <person name="Goodwin S."/>
            <person name="Spatafora J."/>
            <person name="Crous P."/>
            <person name="Grigoriev I."/>
        </authorList>
    </citation>
    <scope>NUCLEOTIDE SEQUENCE</scope>
    <source>
        <strain evidence="10">CBS 101060</strain>
    </source>
</reference>
<keyword evidence="3 8" id="KW-0732">Signal</keyword>
<evidence type="ECO:0000256" key="2">
    <source>
        <dbReference type="ARBA" id="ARBA00022692"/>
    </source>
</evidence>
<evidence type="ECO:0000256" key="5">
    <source>
        <dbReference type="ARBA" id="ARBA00023136"/>
    </source>
</evidence>
<dbReference type="InterPro" id="IPR035661">
    <property type="entry name" value="EMP46/EMP47_N"/>
</dbReference>
<dbReference type="Pfam" id="PF03388">
    <property type="entry name" value="Lectin_leg-like"/>
    <property type="match status" value="1"/>
</dbReference>
<keyword evidence="2 7" id="KW-0812">Transmembrane</keyword>
<evidence type="ECO:0000256" key="8">
    <source>
        <dbReference type="SAM" id="SignalP"/>
    </source>
</evidence>
<dbReference type="Proteomes" id="UP000799429">
    <property type="component" value="Unassembled WGS sequence"/>
</dbReference>
<feature type="compositionally biased region" description="Basic and acidic residues" evidence="6">
    <location>
        <begin position="245"/>
        <end position="279"/>
    </location>
</feature>
<gene>
    <name evidence="10" type="ORF">M501DRAFT_941312</name>
</gene>
<keyword evidence="5 7" id="KW-0472">Membrane</keyword>
<feature type="domain" description="L-type lectin-like" evidence="9">
    <location>
        <begin position="24"/>
        <end position="242"/>
    </location>
</feature>
<feature type="transmembrane region" description="Helical" evidence="7">
    <location>
        <begin position="415"/>
        <end position="436"/>
    </location>
</feature>
<dbReference type="InterPro" id="IPR005052">
    <property type="entry name" value="Lectin_leg"/>
</dbReference>
<protein>
    <submittedName>
        <fullName evidence="10">Lectin family integral membrane protein</fullName>
    </submittedName>
</protein>
<keyword evidence="4 7" id="KW-1133">Transmembrane helix</keyword>
<proteinExistence type="predicted"/>
<accession>A0A9P4VMY4</accession>
<evidence type="ECO:0000256" key="3">
    <source>
        <dbReference type="ARBA" id="ARBA00022729"/>
    </source>
</evidence>
<feature type="signal peptide" evidence="8">
    <location>
        <begin position="1"/>
        <end position="23"/>
    </location>
</feature>
<dbReference type="CDD" id="cd06903">
    <property type="entry name" value="lectin_EMP46_EMP47"/>
    <property type="match status" value="1"/>
</dbReference>
<dbReference type="AlphaFoldDB" id="A0A9P4VMY4"/>
<feature type="chain" id="PRO_5040190876" evidence="8">
    <location>
        <begin position="24"/>
        <end position="448"/>
    </location>
</feature>
<dbReference type="InterPro" id="IPR051136">
    <property type="entry name" value="Intracellular_Lectin-GPT"/>
</dbReference>
<keyword evidence="11" id="KW-1185">Reference proteome</keyword>
<dbReference type="PROSITE" id="PS51328">
    <property type="entry name" value="L_LECTIN_LIKE"/>
    <property type="match status" value="1"/>
</dbReference>
<evidence type="ECO:0000259" key="9">
    <source>
        <dbReference type="PROSITE" id="PS51328"/>
    </source>
</evidence>
<dbReference type="GO" id="GO:0005789">
    <property type="term" value="C:endoplasmic reticulum membrane"/>
    <property type="evidence" value="ECO:0007669"/>
    <property type="project" value="TreeGrafter"/>
</dbReference>
<name>A0A9P4VMY4_9PEZI</name>
<evidence type="ECO:0000256" key="6">
    <source>
        <dbReference type="SAM" id="MobiDB-lite"/>
    </source>
</evidence>
<dbReference type="GO" id="GO:0006888">
    <property type="term" value="P:endoplasmic reticulum to Golgi vesicle-mediated transport"/>
    <property type="evidence" value="ECO:0007669"/>
    <property type="project" value="TreeGrafter"/>
</dbReference>
<dbReference type="InterPro" id="IPR013320">
    <property type="entry name" value="ConA-like_dom_sf"/>
</dbReference>
<evidence type="ECO:0000256" key="4">
    <source>
        <dbReference type="ARBA" id="ARBA00022989"/>
    </source>
</evidence>
<dbReference type="PANTHER" id="PTHR12223:SF28">
    <property type="entry name" value="LECTIN, MANNOSE BINDING 1 LIKE"/>
    <property type="match status" value="1"/>
</dbReference>
<dbReference type="EMBL" id="MU006107">
    <property type="protein sequence ID" value="KAF2835695.1"/>
    <property type="molecule type" value="Genomic_DNA"/>
</dbReference>
<dbReference type="PANTHER" id="PTHR12223">
    <property type="entry name" value="VESICULAR MANNOSE-BINDING LECTIN"/>
    <property type="match status" value="1"/>
</dbReference>
<comment type="subcellular location">
    <subcellularLocation>
        <location evidence="1">Membrane</location>
        <topology evidence="1">Single-pass type I membrane protein</topology>
    </subcellularLocation>
</comment>
<feature type="region of interest" description="Disordered" evidence="6">
    <location>
        <begin position="242"/>
        <end position="290"/>
    </location>
</feature>
<dbReference type="GO" id="GO:0005793">
    <property type="term" value="C:endoplasmic reticulum-Golgi intermediate compartment"/>
    <property type="evidence" value="ECO:0007669"/>
    <property type="project" value="TreeGrafter"/>
</dbReference>
<evidence type="ECO:0000256" key="1">
    <source>
        <dbReference type="ARBA" id="ARBA00004479"/>
    </source>
</evidence>
<sequence>MYISSRKMRALAWSSFAVSAAHAQYVIDSISFGHKHQISPNGRAIPGWTLAGEGHHPEIMSDRVVLTPPVVGGKRGALWTDVALNHEEWDVLFEFRATGPERGSGNLQVWLVSDADRQSSVGMKSIYTIGKFDGLALVIDQYAWRGGTIRGFLNDGTVSYRDHHNVDNMAFGNCDYAYRNLGRFSRLQIKQTNNMFQVAIDDKLCFKSDKIKIPTGYYFGISAASAENPDSFEIHRFVASTTASHTREEPQHHNAGQAEHHAPDQPSKFERRTPEDEHQQQVSPHDTIPRELPDVAAGTIKSQQDQFADLHNRLQIIDRHVQHLYREIDSLNKALETSHEDIITHIIAGRHTDHTESRLQVLQNTVDNIKKDIEGKDYREHLANLHNAVREGHARLTESIPETMNHIVTTKAPKMHIFVFIVIGFQVMLLGSYIVYRRRRESSPKKYL</sequence>
<evidence type="ECO:0000256" key="7">
    <source>
        <dbReference type="SAM" id="Phobius"/>
    </source>
</evidence>
<dbReference type="SUPFAM" id="SSF49899">
    <property type="entry name" value="Concanavalin A-like lectins/glucanases"/>
    <property type="match status" value="1"/>
</dbReference>
<comment type="caution">
    <text evidence="10">The sequence shown here is derived from an EMBL/GenBank/DDBJ whole genome shotgun (WGS) entry which is preliminary data.</text>
</comment>
<dbReference type="OrthoDB" id="10265193at2759"/>
<dbReference type="Gene3D" id="2.60.120.200">
    <property type="match status" value="1"/>
</dbReference>
<dbReference type="GO" id="GO:0000139">
    <property type="term" value="C:Golgi membrane"/>
    <property type="evidence" value="ECO:0007669"/>
    <property type="project" value="TreeGrafter"/>
</dbReference>